<keyword evidence="3" id="KW-1185">Reference proteome</keyword>
<comment type="caution">
    <text evidence="2">The sequence shown here is derived from an EMBL/GenBank/DDBJ whole genome shotgun (WGS) entry which is preliminary data.</text>
</comment>
<evidence type="ECO:0000313" key="2">
    <source>
        <dbReference type="EMBL" id="PWL16254.1"/>
    </source>
</evidence>
<gene>
    <name evidence="2" type="ORF">DKP76_18435</name>
</gene>
<evidence type="ECO:0000313" key="3">
    <source>
        <dbReference type="Proteomes" id="UP000245865"/>
    </source>
</evidence>
<dbReference type="Pfam" id="PF13524">
    <property type="entry name" value="Glyco_trans_1_2"/>
    <property type="match status" value="1"/>
</dbReference>
<dbReference type="InterPro" id="IPR055259">
    <property type="entry name" value="YkvP/CgeB_Glyco_trans-like"/>
</dbReference>
<proteinExistence type="predicted"/>
<dbReference type="AlphaFoldDB" id="A0A316J3J2"/>
<dbReference type="Proteomes" id="UP000245865">
    <property type="component" value="Unassembled WGS sequence"/>
</dbReference>
<reference evidence="2 3" key="1">
    <citation type="submission" date="2018-05" db="EMBL/GenBank/DDBJ databases">
        <title>Comparative genomic sequence analysis between strain HN4 and CCM 8460T (Falsochrobactrum ovis) will provide more evidence to prove that HN4 is a new species of Falsochrobactrum.</title>
        <authorList>
            <person name="Lyu W."/>
            <person name="Sun L."/>
            <person name="Yao L."/>
        </authorList>
    </citation>
    <scope>NUCLEOTIDE SEQUENCE [LARGE SCALE GENOMIC DNA]</scope>
    <source>
        <strain evidence="2 3">HN4</strain>
    </source>
</reference>
<organism evidence="2 3">
    <name type="scientific">Falsochrobactrum shanghaiense</name>
    <dbReference type="NCBI Taxonomy" id="2201899"/>
    <lineage>
        <taxon>Bacteria</taxon>
        <taxon>Pseudomonadati</taxon>
        <taxon>Pseudomonadota</taxon>
        <taxon>Alphaproteobacteria</taxon>
        <taxon>Hyphomicrobiales</taxon>
        <taxon>Brucellaceae</taxon>
        <taxon>Falsochrobactrum</taxon>
    </lineage>
</organism>
<feature type="domain" description="Spore protein YkvP/CgeB glycosyl transferase-like" evidence="1">
    <location>
        <begin position="293"/>
        <end position="397"/>
    </location>
</feature>
<protein>
    <recommendedName>
        <fullName evidence="1">Spore protein YkvP/CgeB glycosyl transferase-like domain-containing protein</fullName>
    </recommendedName>
</protein>
<sequence length="564" mass="65489">MVWQRKKKTHKLPRLTVRAKDYLIREIKARPVLERLARKLLYWWRSRRSVAGPADLVAGAQDKHMVTGTPFASQVKVATILDEFSFGSFACEFKAIPVEPDNWRERFENEKPDVFFCESAWSGPDSVRRPWKGQVYASVNFKNENRGALLSILNYCNLNAIPTVFWNKEDPTHFGDKVHDFIKTAQLFDFVFTTAEECVARYRQDYGCKNVFALPFASQPRMFNPLELDGSRTEDIVFAGSWYSVHKERSQLMEQVLDRFVKDGYSLKLIDRYFGTKDENHIFPERFRSYLFPPVEHKKINSIYKSSLFGLNFNTVTTSSTMFARRVFELISSNTLVLSNYSLGMDKMFGKDVVFVDRDPARLKGLSKQEIDVIRERALHNVLENHTYENRWEFILDSIGFYYRKNDKAVTLVSRINNHDEARASIVYFSQVEALIPNSRLLLLLSKMIPDDEVAAYYQEYNRYGSMVVCESFLEKYSDPEANIIYTANMLFVTGCRFPPLSWLDKARLHLCYAGERYIGFDAEEAKYSVVPLDLNKSLLSSSSGFLPLLTKKNHNSWNSVFYV</sequence>
<accession>A0A316J3J2</accession>
<name>A0A316J3J2_9HYPH</name>
<evidence type="ECO:0000259" key="1">
    <source>
        <dbReference type="Pfam" id="PF13524"/>
    </source>
</evidence>
<dbReference type="EMBL" id="QGDB01000018">
    <property type="protein sequence ID" value="PWL16254.1"/>
    <property type="molecule type" value="Genomic_DNA"/>
</dbReference>